<proteinExistence type="predicted"/>
<evidence type="ECO:0000313" key="2">
    <source>
        <dbReference type="Proteomes" id="UP001162483"/>
    </source>
</evidence>
<sequence>RSATILRIAADLCFIKGHLCNKISSSHHVLESRCHWCRGGLTIWKLGHCPRAQGQ</sequence>
<protein>
    <submittedName>
        <fullName evidence="1">Uncharacterized protein</fullName>
    </submittedName>
</protein>
<organism evidence="1 2">
    <name type="scientific">Staurois parvus</name>
    <dbReference type="NCBI Taxonomy" id="386267"/>
    <lineage>
        <taxon>Eukaryota</taxon>
        <taxon>Metazoa</taxon>
        <taxon>Chordata</taxon>
        <taxon>Craniata</taxon>
        <taxon>Vertebrata</taxon>
        <taxon>Euteleostomi</taxon>
        <taxon>Amphibia</taxon>
        <taxon>Batrachia</taxon>
        <taxon>Anura</taxon>
        <taxon>Neobatrachia</taxon>
        <taxon>Ranoidea</taxon>
        <taxon>Ranidae</taxon>
        <taxon>Staurois</taxon>
    </lineage>
</organism>
<feature type="non-terminal residue" evidence="1">
    <location>
        <position position="1"/>
    </location>
</feature>
<gene>
    <name evidence="1" type="ORF">SPARVUS_LOCUS6376802</name>
</gene>
<accession>A0ABN9D4I4</accession>
<comment type="caution">
    <text evidence="1">The sequence shown here is derived from an EMBL/GenBank/DDBJ whole genome shotgun (WGS) entry which is preliminary data.</text>
</comment>
<evidence type="ECO:0000313" key="1">
    <source>
        <dbReference type="EMBL" id="CAI9566467.1"/>
    </source>
</evidence>
<dbReference type="EMBL" id="CATNWA010014039">
    <property type="protein sequence ID" value="CAI9566467.1"/>
    <property type="molecule type" value="Genomic_DNA"/>
</dbReference>
<reference evidence="1" key="1">
    <citation type="submission" date="2023-05" db="EMBL/GenBank/DDBJ databases">
        <authorList>
            <person name="Stuckert A."/>
        </authorList>
    </citation>
    <scope>NUCLEOTIDE SEQUENCE</scope>
</reference>
<name>A0ABN9D4I4_9NEOB</name>
<dbReference type="Proteomes" id="UP001162483">
    <property type="component" value="Unassembled WGS sequence"/>
</dbReference>
<keyword evidence="2" id="KW-1185">Reference proteome</keyword>